<protein>
    <submittedName>
        <fullName evidence="1">Nucleic-acid-binding protein</fullName>
    </submittedName>
</protein>
<evidence type="ECO:0000313" key="1">
    <source>
        <dbReference type="EMBL" id="DAD93972.1"/>
    </source>
</evidence>
<name>A0A8S5NHY3_9CAUD</name>
<accession>A0A8S5NHY3</accession>
<proteinExistence type="predicted"/>
<dbReference type="EMBL" id="BK015170">
    <property type="protein sequence ID" value="DAD93972.1"/>
    <property type="molecule type" value="Genomic_DNA"/>
</dbReference>
<organism evidence="1">
    <name type="scientific">Siphoviridae sp. ctRg81</name>
    <dbReference type="NCBI Taxonomy" id="2826336"/>
    <lineage>
        <taxon>Viruses</taxon>
        <taxon>Duplodnaviria</taxon>
        <taxon>Heunggongvirae</taxon>
        <taxon>Uroviricota</taxon>
        <taxon>Caudoviricetes</taxon>
    </lineage>
</organism>
<reference evidence="1" key="1">
    <citation type="journal article" date="2021" name="Proc. Natl. Acad. Sci. U.S.A.">
        <title>A Catalog of Tens of Thousands of Viruses from Human Metagenomes Reveals Hidden Associations with Chronic Diseases.</title>
        <authorList>
            <person name="Tisza M.J."/>
            <person name="Buck C.B."/>
        </authorList>
    </citation>
    <scope>NUCLEOTIDE SEQUENCE</scope>
    <source>
        <strain evidence="1">CtRg81</strain>
    </source>
</reference>
<sequence length="118" mass="13311">MSKTISIAQWQKYLNKKTGGFKCPICHHTDWQTQQNSDGTVAETKILDQSFENYLYNQIGEAIVENGGTHEEIAAIDPQHGQRSESPSLLKSVNILRCGHCGWVALFDREFVEEEIDG</sequence>